<organism evidence="1 2">
    <name type="scientific">Exaiptasia diaphana</name>
    <name type="common">Tropical sea anemone</name>
    <name type="synonym">Aiptasia pulchella</name>
    <dbReference type="NCBI Taxonomy" id="2652724"/>
    <lineage>
        <taxon>Eukaryota</taxon>
        <taxon>Metazoa</taxon>
        <taxon>Cnidaria</taxon>
        <taxon>Anthozoa</taxon>
        <taxon>Hexacorallia</taxon>
        <taxon>Actiniaria</taxon>
        <taxon>Aiptasiidae</taxon>
        <taxon>Exaiptasia</taxon>
    </lineage>
</organism>
<evidence type="ECO:0000313" key="2">
    <source>
        <dbReference type="Proteomes" id="UP000887567"/>
    </source>
</evidence>
<proteinExistence type="predicted"/>
<dbReference type="GeneID" id="110235408"/>
<dbReference type="GO" id="GO:0005737">
    <property type="term" value="C:cytoplasm"/>
    <property type="evidence" value="ECO:0007669"/>
    <property type="project" value="TreeGrafter"/>
</dbReference>
<dbReference type="EnsemblMetazoa" id="XM_021040865.2">
    <property type="protein sequence ID" value="XP_020896524.2"/>
    <property type="gene ID" value="LOC110235408"/>
</dbReference>
<dbReference type="PANTHER" id="PTHR19288">
    <property type="entry name" value="4-NITROPHENYLPHOSPHATASE-RELATED"/>
    <property type="match status" value="1"/>
</dbReference>
<reference evidence="1" key="1">
    <citation type="submission" date="2022-11" db="UniProtKB">
        <authorList>
            <consortium name="EnsemblMetazoa"/>
        </authorList>
    </citation>
    <scope>IDENTIFICATION</scope>
</reference>
<dbReference type="OrthoDB" id="413953at2759"/>
<dbReference type="OMA" id="ITTNCDA"/>
<dbReference type="Proteomes" id="UP000887567">
    <property type="component" value="Unplaced"/>
</dbReference>
<dbReference type="Gene3D" id="3.40.50.1000">
    <property type="entry name" value="HAD superfamily/HAD-like"/>
    <property type="match status" value="2"/>
</dbReference>
<dbReference type="AlphaFoldDB" id="A0A913WZH0"/>
<accession>A0A913WZH0</accession>
<dbReference type="SUPFAM" id="SSF56784">
    <property type="entry name" value="HAD-like"/>
    <property type="match status" value="1"/>
</dbReference>
<evidence type="ECO:0000313" key="1">
    <source>
        <dbReference type="EnsemblMetazoa" id="XP_020896524.2"/>
    </source>
</evidence>
<name>A0A913WZH0_EXADI</name>
<sequence>MGKKVFFITNNNDISRDNFLKKFDKFGMKVSKTEIYTAAFATAYYMKHIVKFDKKVYMIGGKGLSEELTAVGIPNIGYGRDDVKDDFNIQYDVDFNLDPEVGAVVSGYDKFISINKLIKASSYLARDSSCLFVATNPDDRMPVPKSKDYIIPGIVS</sequence>
<dbReference type="RefSeq" id="XP_020896524.2">
    <property type="nucleotide sequence ID" value="XM_021040865.2"/>
</dbReference>
<keyword evidence="2" id="KW-1185">Reference proteome</keyword>
<dbReference type="PANTHER" id="PTHR19288:SF93">
    <property type="entry name" value="FI11325P-RELATED"/>
    <property type="match status" value="1"/>
</dbReference>
<dbReference type="KEGG" id="epa:110235408"/>
<dbReference type="Pfam" id="PF13344">
    <property type="entry name" value="Hydrolase_6"/>
    <property type="match status" value="1"/>
</dbReference>
<dbReference type="InterPro" id="IPR006357">
    <property type="entry name" value="HAD-SF_hydro_IIA"/>
</dbReference>
<dbReference type="GO" id="GO:0016791">
    <property type="term" value="F:phosphatase activity"/>
    <property type="evidence" value="ECO:0007669"/>
    <property type="project" value="TreeGrafter"/>
</dbReference>
<dbReference type="InterPro" id="IPR036412">
    <property type="entry name" value="HAD-like_sf"/>
</dbReference>
<protein>
    <submittedName>
        <fullName evidence="1">Uncharacterized protein</fullName>
    </submittedName>
</protein>
<dbReference type="InterPro" id="IPR023214">
    <property type="entry name" value="HAD_sf"/>
</dbReference>